<keyword evidence="8" id="KW-0282">Flagellum</keyword>
<evidence type="ECO:0000313" key="9">
    <source>
        <dbReference type="Proteomes" id="UP000055136"/>
    </source>
</evidence>
<comment type="function">
    <text evidence="5 6">Structural component of flagellum, the bacterial motility apparatus. Part of the rod structure of flagellar basal body.</text>
</comment>
<dbReference type="GO" id="GO:0030694">
    <property type="term" value="C:bacterial-type flagellum basal body, rod"/>
    <property type="evidence" value="ECO:0007669"/>
    <property type="project" value="InterPro"/>
</dbReference>
<dbReference type="AlphaFoldDB" id="A0A0S2TBW3"/>
<evidence type="ECO:0000313" key="8">
    <source>
        <dbReference type="EMBL" id="ALP52631.1"/>
    </source>
</evidence>
<protein>
    <recommendedName>
        <fullName evidence="3 6">Flagellar basal body rod protein FlgB</fullName>
    </recommendedName>
</protein>
<gene>
    <name evidence="8" type="primary">flgB</name>
    <name evidence="8" type="ORF">Tel_05430</name>
</gene>
<dbReference type="Proteomes" id="UP000055136">
    <property type="component" value="Chromosome"/>
</dbReference>
<proteinExistence type="inferred from homology"/>
<evidence type="ECO:0000259" key="7">
    <source>
        <dbReference type="Pfam" id="PF00460"/>
    </source>
</evidence>
<evidence type="ECO:0000256" key="5">
    <source>
        <dbReference type="ARBA" id="ARBA00024934"/>
    </source>
</evidence>
<evidence type="ECO:0000256" key="6">
    <source>
        <dbReference type="PIRNR" id="PIRNR002889"/>
    </source>
</evidence>
<keyword evidence="9" id="KW-1185">Reference proteome</keyword>
<comment type="similarity">
    <text evidence="2 6">Belongs to the flagella basal body rod proteins family.</text>
</comment>
<dbReference type="NCBIfam" id="TIGR01396">
    <property type="entry name" value="FlgB"/>
    <property type="match status" value="1"/>
</dbReference>
<dbReference type="PANTHER" id="PTHR30435:SF12">
    <property type="entry name" value="FLAGELLAR BASAL BODY ROD PROTEIN FLGB"/>
    <property type="match status" value="1"/>
</dbReference>
<keyword evidence="8" id="KW-0969">Cilium</keyword>
<dbReference type="Pfam" id="PF00460">
    <property type="entry name" value="Flg_bb_rod"/>
    <property type="match status" value="1"/>
</dbReference>
<evidence type="ECO:0000256" key="2">
    <source>
        <dbReference type="ARBA" id="ARBA00009677"/>
    </source>
</evidence>
<comment type="subunit">
    <text evidence="6">The basal body constitutes a major portion of the flagellar organelle and consists of a number of rings mounted on a central rod.</text>
</comment>
<organism evidence="8 9">
    <name type="scientific">Candidatus Tenderia electrophaga</name>
    <dbReference type="NCBI Taxonomy" id="1748243"/>
    <lineage>
        <taxon>Bacteria</taxon>
        <taxon>Pseudomonadati</taxon>
        <taxon>Pseudomonadota</taxon>
        <taxon>Gammaproteobacteria</taxon>
        <taxon>Candidatus Tenderiales</taxon>
        <taxon>Candidatus Tenderiaceae</taxon>
        <taxon>Candidatus Tenderia</taxon>
    </lineage>
</organism>
<evidence type="ECO:0000256" key="3">
    <source>
        <dbReference type="ARBA" id="ARBA00014376"/>
    </source>
</evidence>
<dbReference type="STRING" id="1748243.Tel_05430"/>
<sequence>MPMSLDNVFGLHATALRLRAQRTELLASNLANADTPNYKAKDMDFQAAMKQAVAGQSAGALKTTHAGHMTGSGTGGMEDYVKFRIPTQPALDGNTVETHVEQAAFSRNAMEYQATLRFLEGKSKSIVNAIKGES</sequence>
<dbReference type="EMBL" id="CP013099">
    <property type="protein sequence ID" value="ALP52631.1"/>
    <property type="molecule type" value="Genomic_DNA"/>
</dbReference>
<comment type="subcellular location">
    <subcellularLocation>
        <location evidence="1 6">Bacterial flagellum basal body</location>
    </subcellularLocation>
</comment>
<feature type="domain" description="Flagellar basal body rod protein N-terminal" evidence="7">
    <location>
        <begin position="12"/>
        <end position="39"/>
    </location>
</feature>
<dbReference type="GO" id="GO:0071978">
    <property type="term" value="P:bacterial-type flagellum-dependent swarming motility"/>
    <property type="evidence" value="ECO:0007669"/>
    <property type="project" value="TreeGrafter"/>
</dbReference>
<dbReference type="InterPro" id="IPR006300">
    <property type="entry name" value="FlgB"/>
</dbReference>
<evidence type="ECO:0000256" key="4">
    <source>
        <dbReference type="ARBA" id="ARBA00023143"/>
    </source>
</evidence>
<accession>A0A0S2TBW3</accession>
<name>A0A0S2TBW3_9GAMM</name>
<keyword evidence="8" id="KW-0966">Cell projection</keyword>
<dbReference type="PANTHER" id="PTHR30435">
    <property type="entry name" value="FLAGELLAR PROTEIN"/>
    <property type="match status" value="1"/>
</dbReference>
<dbReference type="InterPro" id="IPR001444">
    <property type="entry name" value="Flag_bb_rod_N"/>
</dbReference>
<dbReference type="PIRSF" id="PIRSF002889">
    <property type="entry name" value="Rod_FlgB"/>
    <property type="match status" value="1"/>
</dbReference>
<dbReference type="KEGG" id="tee:Tel_05430"/>
<keyword evidence="4 6" id="KW-0975">Bacterial flagellum</keyword>
<reference evidence="8" key="1">
    <citation type="submission" date="2015-10" db="EMBL/GenBank/DDBJ databases">
        <title>Description of Candidatus Tenderia electrophaga gen. nov, sp. nov., an Uncultivated Electroautotroph from a Biocathode Enrichment.</title>
        <authorList>
            <person name="Eddie B.J."/>
            <person name="Malanoski A.P."/>
            <person name="Wang Z."/>
            <person name="Hall R.J."/>
            <person name="Oh S.D."/>
            <person name="Heiner C."/>
            <person name="Lin B."/>
            <person name="Strycharz-Glaven S.M."/>
        </authorList>
    </citation>
    <scope>NUCLEOTIDE SEQUENCE [LARGE SCALE GENOMIC DNA]</scope>
    <source>
        <strain evidence="8">NRL1</strain>
    </source>
</reference>
<evidence type="ECO:0000256" key="1">
    <source>
        <dbReference type="ARBA" id="ARBA00004117"/>
    </source>
</evidence>